<dbReference type="GO" id="GO:0016020">
    <property type="term" value="C:membrane"/>
    <property type="evidence" value="ECO:0007669"/>
    <property type="project" value="TreeGrafter"/>
</dbReference>
<name>A0A5B8RZM5_9BURK</name>
<keyword evidence="3 6" id="KW-0378">Hydrolase</keyword>
<proteinExistence type="inferred from homology"/>
<evidence type="ECO:0000256" key="6">
    <source>
        <dbReference type="RuleBase" id="RU003983"/>
    </source>
</evidence>
<feature type="signal peptide" evidence="7">
    <location>
        <begin position="1"/>
        <end position="17"/>
    </location>
</feature>
<feature type="chain" id="PRO_5023100541" evidence="7">
    <location>
        <begin position="18"/>
        <end position="306"/>
    </location>
</feature>
<keyword evidence="10" id="KW-1185">Reference proteome</keyword>
<evidence type="ECO:0000256" key="4">
    <source>
        <dbReference type="ARBA" id="ARBA00022833"/>
    </source>
</evidence>
<dbReference type="AlphaFoldDB" id="A0A5B8RZM5"/>
<dbReference type="GO" id="GO:0046872">
    <property type="term" value="F:metal ion binding"/>
    <property type="evidence" value="ECO:0007669"/>
    <property type="project" value="UniProtKB-KW"/>
</dbReference>
<dbReference type="OrthoDB" id="9810445at2"/>
<evidence type="ECO:0000256" key="3">
    <source>
        <dbReference type="ARBA" id="ARBA00022801"/>
    </source>
</evidence>
<comment type="similarity">
    <text evidence="6">Belongs to the peptidase M48 family.</text>
</comment>
<sequence length="306" mass="32094">MSLKTNLRWLLASACTAALLGCETMSGGGLGGLTSALGSLGGGGGGSTMSGVQNVVQGASAAFKDYSPEEERELGNGFASVLLGARPLLRNDEVQRYVNRVGLWVAQQADARKDGSGRAVDYQWRFGVIDSDAVNAYATPGGYVFVTRGLLRTLKSEAELAGVLAHEITHVVHGHYLAAVKSGGFAQMAGGIVEARSGNSALSGPMISMVRNIYAKGLDQSDEYDADRYALLWAARAGYAPAGLVQSLHTLAAGSAQDANYQMLFATHPPVAERITRLDPLLAGKFAGLAGVSNEARYLALRRTLD</sequence>
<feature type="domain" description="Peptidase M48" evidence="8">
    <location>
        <begin position="95"/>
        <end position="279"/>
    </location>
</feature>
<keyword evidence="4 6" id="KW-0862">Zinc</keyword>
<evidence type="ECO:0000313" key="9">
    <source>
        <dbReference type="EMBL" id="QEA14212.1"/>
    </source>
</evidence>
<organism evidence="9 10">
    <name type="scientific">Comamonas flocculans</name>
    <dbReference type="NCBI Taxonomy" id="2597701"/>
    <lineage>
        <taxon>Bacteria</taxon>
        <taxon>Pseudomonadati</taxon>
        <taxon>Pseudomonadota</taxon>
        <taxon>Betaproteobacteria</taxon>
        <taxon>Burkholderiales</taxon>
        <taxon>Comamonadaceae</taxon>
        <taxon>Comamonas</taxon>
    </lineage>
</organism>
<keyword evidence="2" id="KW-0479">Metal-binding</keyword>
<dbReference type="PANTHER" id="PTHR22726:SF1">
    <property type="entry name" value="METALLOENDOPEPTIDASE OMA1, MITOCHONDRIAL"/>
    <property type="match status" value="1"/>
</dbReference>
<reference evidence="9 10" key="1">
    <citation type="submission" date="2019-07" db="EMBL/GenBank/DDBJ databases">
        <title>Complete genome sequence of Comamonas sp. NLF 7-7 isolated from livestock.</title>
        <authorList>
            <person name="Kim D.H."/>
            <person name="Kim J.G."/>
        </authorList>
    </citation>
    <scope>NUCLEOTIDE SEQUENCE [LARGE SCALE GENOMIC DNA]</scope>
    <source>
        <strain evidence="9 10">NLF 7-7</strain>
    </source>
</reference>
<comment type="cofactor">
    <cofactor evidence="6">
        <name>Zn(2+)</name>
        <dbReference type="ChEBI" id="CHEBI:29105"/>
    </cofactor>
    <text evidence="6">Binds 1 zinc ion per subunit.</text>
</comment>
<dbReference type="RefSeq" id="WP_146913793.1">
    <property type="nucleotide sequence ID" value="NZ_CP042344.1"/>
</dbReference>
<evidence type="ECO:0000256" key="2">
    <source>
        <dbReference type="ARBA" id="ARBA00022723"/>
    </source>
</evidence>
<dbReference type="GO" id="GO:0051603">
    <property type="term" value="P:proteolysis involved in protein catabolic process"/>
    <property type="evidence" value="ECO:0007669"/>
    <property type="project" value="TreeGrafter"/>
</dbReference>
<dbReference type="PROSITE" id="PS51257">
    <property type="entry name" value="PROKAR_LIPOPROTEIN"/>
    <property type="match status" value="1"/>
</dbReference>
<dbReference type="EMBL" id="CP042344">
    <property type="protein sequence ID" value="QEA14212.1"/>
    <property type="molecule type" value="Genomic_DNA"/>
</dbReference>
<dbReference type="KEGG" id="cof:FOZ74_14905"/>
<protein>
    <submittedName>
        <fullName evidence="9">M48 family metalloprotease</fullName>
    </submittedName>
</protein>
<keyword evidence="5 6" id="KW-0482">Metalloprotease</keyword>
<evidence type="ECO:0000256" key="1">
    <source>
        <dbReference type="ARBA" id="ARBA00022670"/>
    </source>
</evidence>
<evidence type="ECO:0000259" key="8">
    <source>
        <dbReference type="Pfam" id="PF01435"/>
    </source>
</evidence>
<accession>A0A5B8RZM5</accession>
<gene>
    <name evidence="9" type="ORF">FOZ74_14905</name>
</gene>
<evidence type="ECO:0000313" key="10">
    <source>
        <dbReference type="Proteomes" id="UP000321199"/>
    </source>
</evidence>
<keyword evidence="1 6" id="KW-0645">Protease</keyword>
<evidence type="ECO:0000256" key="5">
    <source>
        <dbReference type="ARBA" id="ARBA00023049"/>
    </source>
</evidence>
<dbReference type="GO" id="GO:0004222">
    <property type="term" value="F:metalloendopeptidase activity"/>
    <property type="evidence" value="ECO:0007669"/>
    <property type="project" value="InterPro"/>
</dbReference>
<dbReference type="InterPro" id="IPR001915">
    <property type="entry name" value="Peptidase_M48"/>
</dbReference>
<evidence type="ECO:0000256" key="7">
    <source>
        <dbReference type="SAM" id="SignalP"/>
    </source>
</evidence>
<dbReference type="Gene3D" id="3.30.2010.10">
    <property type="entry name" value="Metalloproteases ('zincins'), catalytic domain"/>
    <property type="match status" value="1"/>
</dbReference>
<dbReference type="Proteomes" id="UP000321199">
    <property type="component" value="Chromosome"/>
</dbReference>
<dbReference type="InterPro" id="IPR051156">
    <property type="entry name" value="Mito/Outer_Membr_Metalloprot"/>
</dbReference>
<dbReference type="Pfam" id="PF01435">
    <property type="entry name" value="Peptidase_M48"/>
    <property type="match status" value="1"/>
</dbReference>
<dbReference type="PANTHER" id="PTHR22726">
    <property type="entry name" value="METALLOENDOPEPTIDASE OMA1"/>
    <property type="match status" value="1"/>
</dbReference>
<keyword evidence="7" id="KW-0732">Signal</keyword>